<dbReference type="OrthoDB" id="9799092at2"/>
<protein>
    <submittedName>
        <fullName evidence="4">GNAT family N-acetyltransferase</fullName>
    </submittedName>
</protein>
<evidence type="ECO:0000313" key="4">
    <source>
        <dbReference type="EMBL" id="TCC49978.1"/>
    </source>
</evidence>
<reference evidence="4 5" key="1">
    <citation type="submission" date="2019-02" db="EMBL/GenBank/DDBJ databases">
        <title>Kribbella capetownensis sp. nov. and Kribbella speibonae sp. nov., isolated from soil.</title>
        <authorList>
            <person name="Curtis S.M."/>
            <person name="Norton I."/>
            <person name="Everest G.J."/>
            <person name="Meyers P.R."/>
        </authorList>
    </citation>
    <scope>NUCLEOTIDE SEQUENCE [LARGE SCALE GENOMIC DNA]</scope>
    <source>
        <strain evidence="4 5">YM53</strain>
    </source>
</reference>
<accession>A0A4R0JXF6</accession>
<dbReference type="InterPro" id="IPR000182">
    <property type="entry name" value="GNAT_dom"/>
</dbReference>
<name>A0A4R0JXF6_9ACTN</name>
<dbReference type="EMBL" id="SJKD01000003">
    <property type="protein sequence ID" value="TCC49978.1"/>
    <property type="molecule type" value="Genomic_DNA"/>
</dbReference>
<dbReference type="SUPFAM" id="SSF55729">
    <property type="entry name" value="Acyl-CoA N-acyltransferases (Nat)"/>
    <property type="match status" value="1"/>
</dbReference>
<dbReference type="RefSeq" id="WP_131514495.1">
    <property type="nucleotide sequence ID" value="NZ_SJKD01000003.1"/>
</dbReference>
<evidence type="ECO:0000256" key="1">
    <source>
        <dbReference type="ARBA" id="ARBA00022679"/>
    </source>
</evidence>
<sequence>MDIRPATPADVEQLIAGVAEHPAAQHHLRARWAIQEGGDGLFLLAHRDGEIVGQTMLLRESKYAEVRADADPAEINALSAVVYNQGIGTAIIRVAEEIAGEWNKPAIGLAVGADNPDARRLYERLDYRPWSGPPVVDEWTEQAADGTVVRTHADECDYFLKAL</sequence>
<keyword evidence="5" id="KW-1185">Reference proteome</keyword>
<organism evidence="4 5">
    <name type="scientific">Kribbella capetownensis</name>
    <dbReference type="NCBI Taxonomy" id="1572659"/>
    <lineage>
        <taxon>Bacteria</taxon>
        <taxon>Bacillati</taxon>
        <taxon>Actinomycetota</taxon>
        <taxon>Actinomycetes</taxon>
        <taxon>Propionibacteriales</taxon>
        <taxon>Kribbellaceae</taxon>
        <taxon>Kribbella</taxon>
    </lineage>
</organism>
<dbReference type="Gene3D" id="3.40.630.30">
    <property type="match status" value="1"/>
</dbReference>
<dbReference type="InterPro" id="IPR016181">
    <property type="entry name" value="Acyl_CoA_acyltransferase"/>
</dbReference>
<evidence type="ECO:0000256" key="2">
    <source>
        <dbReference type="ARBA" id="ARBA00023315"/>
    </source>
</evidence>
<feature type="domain" description="N-acetyltransferase" evidence="3">
    <location>
        <begin position="1"/>
        <end position="155"/>
    </location>
</feature>
<evidence type="ECO:0000313" key="5">
    <source>
        <dbReference type="Proteomes" id="UP000293342"/>
    </source>
</evidence>
<proteinExistence type="predicted"/>
<gene>
    <name evidence="4" type="ORF">E0H75_16905</name>
</gene>
<dbReference type="PROSITE" id="PS51186">
    <property type="entry name" value="GNAT"/>
    <property type="match status" value="1"/>
</dbReference>
<dbReference type="InterPro" id="IPR050832">
    <property type="entry name" value="Bact_Acetyltransf"/>
</dbReference>
<dbReference type="Pfam" id="PF00583">
    <property type="entry name" value="Acetyltransf_1"/>
    <property type="match status" value="1"/>
</dbReference>
<dbReference type="PANTHER" id="PTHR43877:SF2">
    <property type="entry name" value="AMINOALKYLPHOSPHONATE N-ACETYLTRANSFERASE-RELATED"/>
    <property type="match status" value="1"/>
</dbReference>
<evidence type="ECO:0000259" key="3">
    <source>
        <dbReference type="PROSITE" id="PS51186"/>
    </source>
</evidence>
<comment type="caution">
    <text evidence="4">The sequence shown here is derived from an EMBL/GenBank/DDBJ whole genome shotgun (WGS) entry which is preliminary data.</text>
</comment>
<keyword evidence="1 4" id="KW-0808">Transferase</keyword>
<keyword evidence="2" id="KW-0012">Acyltransferase</keyword>
<dbReference type="Proteomes" id="UP000293342">
    <property type="component" value="Unassembled WGS sequence"/>
</dbReference>
<dbReference type="AlphaFoldDB" id="A0A4R0JXF6"/>
<dbReference type="GO" id="GO:0016747">
    <property type="term" value="F:acyltransferase activity, transferring groups other than amino-acyl groups"/>
    <property type="evidence" value="ECO:0007669"/>
    <property type="project" value="InterPro"/>
</dbReference>
<dbReference type="PANTHER" id="PTHR43877">
    <property type="entry name" value="AMINOALKYLPHOSPHONATE N-ACETYLTRANSFERASE-RELATED-RELATED"/>
    <property type="match status" value="1"/>
</dbReference>